<comment type="caution">
    <text evidence="1">The sequence shown here is derived from an EMBL/GenBank/DDBJ whole genome shotgun (WGS) entry which is preliminary data.</text>
</comment>
<evidence type="ECO:0000313" key="2">
    <source>
        <dbReference type="Proteomes" id="UP000276128"/>
    </source>
</evidence>
<reference evidence="1 2" key="1">
    <citation type="submission" date="2018-12" db="EMBL/GenBank/DDBJ databases">
        <title>Bacillus ochoae sp. nov., Paenibacillus whitsoniae sp. nov., Paenibacillus spiritus sp. nov. Isolated from the Mars Exploration Rover during spacecraft assembly.</title>
        <authorList>
            <person name="Seuylemezian A."/>
            <person name="Vaishampayan P."/>
        </authorList>
    </citation>
    <scope>NUCLEOTIDE SEQUENCE [LARGE SCALE GENOMIC DNA]</scope>
    <source>
        <strain evidence="1 2">MER 54</strain>
    </source>
</reference>
<dbReference type="EMBL" id="RXHU01000078">
    <property type="protein sequence ID" value="RTE05742.1"/>
    <property type="molecule type" value="Genomic_DNA"/>
</dbReference>
<dbReference type="OrthoDB" id="2627568at2"/>
<dbReference type="AlphaFoldDB" id="A0A430J7T2"/>
<evidence type="ECO:0000313" key="1">
    <source>
        <dbReference type="EMBL" id="RTE05742.1"/>
    </source>
</evidence>
<proteinExistence type="predicted"/>
<dbReference type="Proteomes" id="UP000276128">
    <property type="component" value="Unassembled WGS sequence"/>
</dbReference>
<protein>
    <submittedName>
        <fullName evidence="1">Uncharacterized protein</fullName>
    </submittedName>
</protein>
<organism evidence="1 2">
    <name type="scientific">Paenibacillus whitsoniae</name>
    <dbReference type="NCBI Taxonomy" id="2496558"/>
    <lineage>
        <taxon>Bacteria</taxon>
        <taxon>Bacillati</taxon>
        <taxon>Bacillota</taxon>
        <taxon>Bacilli</taxon>
        <taxon>Bacillales</taxon>
        <taxon>Paenibacillaceae</taxon>
        <taxon>Paenibacillus</taxon>
    </lineage>
</organism>
<dbReference type="RefSeq" id="WP_126143725.1">
    <property type="nucleotide sequence ID" value="NZ_RXHU01000078.1"/>
</dbReference>
<gene>
    <name evidence="1" type="ORF">EJQ19_23715</name>
</gene>
<accession>A0A430J7T2</accession>
<keyword evidence="2" id="KW-1185">Reference proteome</keyword>
<sequence>MKSRVLVIKMNLLPWYNELDDTLEVERLTFPTAVRERILAFGEYRIVTIGRNQTRLRKIRKEE</sequence>
<name>A0A430J7T2_9BACL</name>